<proteinExistence type="predicted"/>
<dbReference type="CDD" id="cd16829">
    <property type="entry name" value="ChuX_HutX-like"/>
    <property type="match status" value="1"/>
</dbReference>
<keyword evidence="3" id="KW-0479">Metal-binding</keyword>
<dbReference type="Gene3D" id="3.40.1570.10">
    <property type="entry name" value="HemS/ChuS/ChuX like domains"/>
    <property type="match status" value="1"/>
</dbReference>
<dbReference type="GO" id="GO:0006779">
    <property type="term" value="P:porphyrin-containing compound biosynthetic process"/>
    <property type="evidence" value="ECO:0007669"/>
    <property type="project" value="TreeGrafter"/>
</dbReference>
<dbReference type="InterPro" id="IPR034505">
    <property type="entry name" value="Coproporphyrinogen-III_oxidase"/>
</dbReference>
<dbReference type="InterPro" id="IPR026332">
    <property type="entry name" value="HutW"/>
</dbReference>
<dbReference type="SUPFAM" id="SSF144064">
    <property type="entry name" value="Heme iron utilization protein-like"/>
    <property type="match status" value="1"/>
</dbReference>
<dbReference type="InterPro" id="IPR007197">
    <property type="entry name" value="rSAM"/>
</dbReference>
<dbReference type="Pfam" id="PF04055">
    <property type="entry name" value="Radical_SAM"/>
    <property type="match status" value="1"/>
</dbReference>
<dbReference type="InterPro" id="IPR010413">
    <property type="entry name" value="HutX-like"/>
</dbReference>
<keyword evidence="2" id="KW-0949">S-adenosyl-L-methionine</keyword>
<evidence type="ECO:0000256" key="4">
    <source>
        <dbReference type="ARBA" id="ARBA00023004"/>
    </source>
</evidence>
<keyword evidence="4" id="KW-0408">Iron</keyword>
<dbReference type="SFLD" id="SFLDF00311">
    <property type="entry name" value="heme_degradation_proteins_(Hut"/>
    <property type="match status" value="1"/>
</dbReference>
<name>A0A1M5ZLA8_9GAMM</name>
<sequence length="704" mass="77591">MSPVSLTEQMTGRHSPEPMHSAFTRKETAHIQVMGAPVASEDQAALWQQLCQRPAKPGPRLAYVHIPFCRTRCSYCAFFQNRSSDDKIAGYLQALLRELEMAKGQPGIVGAPFDGIYVGGGTPSDLSPAQILTLGEKLRSVLPLKTDAEITFEARFQGFDNDRFSACLDAGFNRFSLGLQSFQTELRQRLGRIDDGETVRRRLEHFTRQDRAVIVADLIYGLPGQTPAHWQSDLDTLVDTGVGGADLYQLILLPQSKLGRDVNKGLVAPPPGTEEKAAMFNAGIETLSRHHFNRLSVSHWGRDRRERNRYNHLSKAGADLIPFGSGAGGRIAGHGVMTERKLCHYLDKIAAGEKPLVMMTQPHAEHRMRFALGAGFDLGYLDLDSLRQHGGEGLASRAQPLFDAWQNNGLAQQDGRYLNLTAAGQFWNINLQQAITAFLDKQLEQQQSEQARTMTDLYEQINALAKKQPLSSLAQVGRQLGLSELATIQALPDSEARIADGRHFDRLMAALTDFGPTTTVIEVAGQILEYKGGFPEGSYGHGFYNLKGEHLRGHLNPKAVAKIAFVQRPFMRMETRSLWLFDQQGQCSFKIYLGRDDERQLLTCQVEKFHALEAEFLAADRADSIDNAARLPKDGSTTFAANDDALSPCPDEVVDAAKAQQQALPKVCPISGVKASALAADGVEANGDSRVRRCPMKRLLRVGS</sequence>
<dbReference type="STRING" id="299255.SAMN02745129_0404"/>
<evidence type="ECO:0000256" key="1">
    <source>
        <dbReference type="ARBA" id="ARBA00001966"/>
    </source>
</evidence>
<dbReference type="InterPro" id="IPR058240">
    <property type="entry name" value="rSAM_sf"/>
</dbReference>
<keyword evidence="8" id="KW-1185">Reference proteome</keyword>
<dbReference type="SFLD" id="SFLDS00029">
    <property type="entry name" value="Radical_SAM"/>
    <property type="match status" value="1"/>
</dbReference>
<dbReference type="InterPro" id="IPR053733">
    <property type="entry name" value="Heme_Transport_Util_sf"/>
</dbReference>
<comment type="cofactor">
    <cofactor evidence="1">
        <name>[4Fe-4S] cluster</name>
        <dbReference type="ChEBI" id="CHEBI:49883"/>
    </cofactor>
</comment>
<evidence type="ECO:0000313" key="8">
    <source>
        <dbReference type="Proteomes" id="UP000184268"/>
    </source>
</evidence>
<protein>
    <submittedName>
        <fullName evidence="7">Putative heme utilization radical SAM enzyme HutW</fullName>
    </submittedName>
</protein>
<dbReference type="AlphaFoldDB" id="A0A1M5ZLA8"/>
<dbReference type="PANTHER" id="PTHR13932">
    <property type="entry name" value="COPROPORPHYRINIGEN III OXIDASE"/>
    <property type="match status" value="1"/>
</dbReference>
<dbReference type="GO" id="GO:0005737">
    <property type="term" value="C:cytoplasm"/>
    <property type="evidence" value="ECO:0007669"/>
    <property type="project" value="TreeGrafter"/>
</dbReference>
<dbReference type="SUPFAM" id="SSF102114">
    <property type="entry name" value="Radical SAM enzymes"/>
    <property type="match status" value="1"/>
</dbReference>
<accession>A0A1M5ZLA8</accession>
<dbReference type="CDD" id="cd01335">
    <property type="entry name" value="Radical_SAM"/>
    <property type="match status" value="1"/>
</dbReference>
<evidence type="ECO:0000256" key="5">
    <source>
        <dbReference type="ARBA" id="ARBA00023014"/>
    </source>
</evidence>
<reference evidence="7 8" key="1">
    <citation type="submission" date="2016-11" db="EMBL/GenBank/DDBJ databases">
        <authorList>
            <person name="Jaros S."/>
            <person name="Januszkiewicz K."/>
            <person name="Wedrychowicz H."/>
        </authorList>
    </citation>
    <scope>NUCLEOTIDE SEQUENCE [LARGE SCALE GENOMIC DNA]</scope>
    <source>
        <strain evidence="7 8">DSM 16917</strain>
    </source>
</reference>
<organism evidence="7 8">
    <name type="scientific">Ferrimonas marina</name>
    <dbReference type="NCBI Taxonomy" id="299255"/>
    <lineage>
        <taxon>Bacteria</taxon>
        <taxon>Pseudomonadati</taxon>
        <taxon>Pseudomonadota</taxon>
        <taxon>Gammaproteobacteria</taxon>
        <taxon>Alteromonadales</taxon>
        <taxon>Ferrimonadaceae</taxon>
        <taxon>Ferrimonas</taxon>
    </lineage>
</organism>
<dbReference type="InterPro" id="IPR006638">
    <property type="entry name" value="Elp3/MiaA/NifB-like_rSAM"/>
</dbReference>
<dbReference type="InterPro" id="IPR013785">
    <property type="entry name" value="Aldolase_TIM"/>
</dbReference>
<feature type="domain" description="Radical SAM core" evidence="6">
    <location>
        <begin position="54"/>
        <end position="293"/>
    </location>
</feature>
<dbReference type="NCBIfam" id="TIGR04107">
    <property type="entry name" value="rSAM_HutW"/>
    <property type="match status" value="1"/>
</dbReference>
<dbReference type="RefSeq" id="WP_073326162.1">
    <property type="nucleotide sequence ID" value="NZ_FQXG01000013.1"/>
</dbReference>
<gene>
    <name evidence="7" type="ORF">SAMN02745129_0404</name>
</gene>
<keyword evidence="5" id="KW-0411">Iron-sulfur</keyword>
<dbReference type="Pfam" id="PF06228">
    <property type="entry name" value="ChuX_HutX"/>
    <property type="match status" value="1"/>
</dbReference>
<dbReference type="Proteomes" id="UP000184268">
    <property type="component" value="Unassembled WGS sequence"/>
</dbReference>
<evidence type="ECO:0000256" key="3">
    <source>
        <dbReference type="ARBA" id="ARBA00022723"/>
    </source>
</evidence>
<dbReference type="Gene3D" id="3.20.20.70">
    <property type="entry name" value="Aldolase class I"/>
    <property type="match status" value="1"/>
</dbReference>
<evidence type="ECO:0000313" key="7">
    <source>
        <dbReference type="EMBL" id="SHI24976.1"/>
    </source>
</evidence>
<dbReference type="GO" id="GO:0003824">
    <property type="term" value="F:catalytic activity"/>
    <property type="evidence" value="ECO:0007669"/>
    <property type="project" value="InterPro"/>
</dbReference>
<evidence type="ECO:0000259" key="6">
    <source>
        <dbReference type="PROSITE" id="PS51918"/>
    </source>
</evidence>
<evidence type="ECO:0000256" key="2">
    <source>
        <dbReference type="ARBA" id="ARBA00022691"/>
    </source>
</evidence>
<dbReference type="NCBIfam" id="TIGR04108">
    <property type="entry name" value="HutX"/>
    <property type="match status" value="1"/>
</dbReference>
<dbReference type="SFLD" id="SFLDG01065">
    <property type="entry name" value="anaerobic_coproporphyrinogen-I"/>
    <property type="match status" value="1"/>
</dbReference>
<dbReference type="PROSITE" id="PS51918">
    <property type="entry name" value="RADICAL_SAM"/>
    <property type="match status" value="1"/>
</dbReference>
<dbReference type="SMART" id="SM00729">
    <property type="entry name" value="Elp3"/>
    <property type="match status" value="1"/>
</dbReference>
<dbReference type="PANTHER" id="PTHR13932:SF9">
    <property type="entry name" value="COPROPORPHYRINOGEN III OXIDASE"/>
    <property type="match status" value="1"/>
</dbReference>
<dbReference type="GO" id="GO:0051539">
    <property type="term" value="F:4 iron, 4 sulfur cluster binding"/>
    <property type="evidence" value="ECO:0007669"/>
    <property type="project" value="TreeGrafter"/>
</dbReference>
<dbReference type="EMBL" id="FQXG01000013">
    <property type="protein sequence ID" value="SHI24976.1"/>
    <property type="molecule type" value="Genomic_DNA"/>
</dbReference>
<dbReference type="GO" id="GO:0046872">
    <property type="term" value="F:metal ion binding"/>
    <property type="evidence" value="ECO:0007669"/>
    <property type="project" value="UniProtKB-KW"/>
</dbReference>
<dbReference type="OrthoDB" id="9808022at2"/>